<keyword evidence="7 8" id="KW-0472">Membrane</keyword>
<proteinExistence type="inferred from homology"/>
<dbReference type="PANTHER" id="PTHR30472">
    <property type="entry name" value="FERRIC ENTEROBACTIN TRANSPORT SYSTEM PERMEASE PROTEIN"/>
    <property type="match status" value="1"/>
</dbReference>
<dbReference type="AlphaFoldDB" id="A0A2N5N040"/>
<dbReference type="InterPro" id="IPR000522">
    <property type="entry name" value="ABC_transptr_permease_BtuC"/>
</dbReference>
<gene>
    <name evidence="9" type="ORF">B8V81_2132</name>
</gene>
<feature type="transmembrane region" description="Helical" evidence="8">
    <location>
        <begin position="66"/>
        <end position="87"/>
    </location>
</feature>
<dbReference type="Gene3D" id="1.10.3470.10">
    <property type="entry name" value="ABC transporter involved in vitamin B12 uptake, BtuC"/>
    <property type="match status" value="1"/>
</dbReference>
<comment type="subcellular location">
    <subcellularLocation>
        <location evidence="1">Cell membrane</location>
        <topology evidence="1">Multi-pass membrane protein</topology>
    </subcellularLocation>
</comment>
<evidence type="ECO:0000256" key="4">
    <source>
        <dbReference type="ARBA" id="ARBA00022475"/>
    </source>
</evidence>
<accession>A0A2N5N040</accession>
<dbReference type="Pfam" id="PF01032">
    <property type="entry name" value="FecCD"/>
    <property type="match status" value="1"/>
</dbReference>
<dbReference type="CDD" id="cd06550">
    <property type="entry name" value="TM_ABC_iron-siderophores_like"/>
    <property type="match status" value="1"/>
</dbReference>
<dbReference type="FunFam" id="1.10.3470.10:FF:000001">
    <property type="entry name" value="Vitamin B12 ABC transporter permease BtuC"/>
    <property type="match status" value="1"/>
</dbReference>
<name>A0A2N5N040_9BACL</name>
<feature type="transmembrane region" description="Helical" evidence="8">
    <location>
        <begin position="243"/>
        <end position="271"/>
    </location>
</feature>
<keyword evidence="10" id="KW-1185">Reference proteome</keyword>
<dbReference type="RefSeq" id="WP_101808329.1">
    <property type="nucleotide sequence ID" value="NZ_NFEZ01000004.1"/>
</dbReference>
<feature type="transmembrane region" description="Helical" evidence="8">
    <location>
        <begin position="309"/>
        <end position="330"/>
    </location>
</feature>
<feature type="transmembrane region" description="Helical" evidence="8">
    <location>
        <begin position="12"/>
        <end position="32"/>
    </location>
</feature>
<evidence type="ECO:0000256" key="7">
    <source>
        <dbReference type="ARBA" id="ARBA00023136"/>
    </source>
</evidence>
<dbReference type="EMBL" id="NFEZ01000004">
    <property type="protein sequence ID" value="PLT43701.1"/>
    <property type="molecule type" value="Genomic_DNA"/>
</dbReference>
<protein>
    <submittedName>
        <fullName evidence="9">Iron(III) dicitrate transport system permease protein FecD</fullName>
    </submittedName>
</protein>
<reference evidence="9 10" key="1">
    <citation type="submission" date="2017-05" db="EMBL/GenBank/DDBJ databases">
        <title>Functional genome analysis of Paenibacillus pasadenensis strain R16: insights on endophytic life style and antifungal activity.</title>
        <authorList>
            <person name="Passera A."/>
            <person name="Marcolungo L."/>
            <person name="Casati P."/>
            <person name="Brasca M."/>
            <person name="Quaglino F."/>
            <person name="Delledonne M."/>
        </authorList>
    </citation>
    <scope>NUCLEOTIDE SEQUENCE [LARGE SCALE GENOMIC DNA]</scope>
    <source>
        <strain evidence="9 10">R16</strain>
    </source>
</reference>
<feature type="transmembrane region" description="Helical" evidence="8">
    <location>
        <begin position="283"/>
        <end position="302"/>
    </location>
</feature>
<evidence type="ECO:0000256" key="5">
    <source>
        <dbReference type="ARBA" id="ARBA00022692"/>
    </source>
</evidence>
<dbReference type="SUPFAM" id="SSF81345">
    <property type="entry name" value="ABC transporter involved in vitamin B12 uptake, BtuC"/>
    <property type="match status" value="1"/>
</dbReference>
<dbReference type="GO" id="GO:0033214">
    <property type="term" value="P:siderophore-iron import into cell"/>
    <property type="evidence" value="ECO:0007669"/>
    <property type="project" value="TreeGrafter"/>
</dbReference>
<feature type="transmembrane region" description="Helical" evidence="8">
    <location>
        <begin position="119"/>
        <end position="140"/>
    </location>
</feature>
<comment type="similarity">
    <text evidence="2">Belongs to the binding-protein-dependent transport system permease family. FecCD subfamily.</text>
</comment>
<dbReference type="GO" id="GO:0005886">
    <property type="term" value="C:plasma membrane"/>
    <property type="evidence" value="ECO:0007669"/>
    <property type="project" value="UniProtKB-SubCell"/>
</dbReference>
<comment type="caution">
    <text evidence="9">The sequence shown here is derived from an EMBL/GenBank/DDBJ whole genome shotgun (WGS) entry which is preliminary data.</text>
</comment>
<dbReference type="InterPro" id="IPR037294">
    <property type="entry name" value="ABC_BtuC-like"/>
</dbReference>
<dbReference type="Proteomes" id="UP000234789">
    <property type="component" value="Unassembled WGS sequence"/>
</dbReference>
<evidence type="ECO:0000256" key="2">
    <source>
        <dbReference type="ARBA" id="ARBA00007935"/>
    </source>
</evidence>
<feature type="transmembrane region" description="Helical" evidence="8">
    <location>
        <begin position="152"/>
        <end position="174"/>
    </location>
</feature>
<evidence type="ECO:0000256" key="6">
    <source>
        <dbReference type="ARBA" id="ARBA00022989"/>
    </source>
</evidence>
<keyword evidence="5 8" id="KW-0812">Transmembrane</keyword>
<evidence type="ECO:0000256" key="3">
    <source>
        <dbReference type="ARBA" id="ARBA00022448"/>
    </source>
</evidence>
<keyword evidence="3" id="KW-0813">Transport</keyword>
<evidence type="ECO:0000313" key="9">
    <source>
        <dbReference type="EMBL" id="PLT43701.1"/>
    </source>
</evidence>
<sequence length="337" mass="35044">MSRRNRVRRSAWTWPLLLGGALLLSGFAYLLLGETYIRPSLMLQALGGAAAAEHVVIVREFRLPRLVVGALAGAALSVAGALLQGVFRNPLAAPDLVGITGGAAAAAAAFLTFRPAEVSIHWLPAAAMAGAALLAAIVYAAAWRSGVEPGRLILVGIGIGALSSAFTSTILLLSSAYTATDAYIWLTGTVYGTSWQHVLTLLPWTVLFLLLALRSVRTLNVLMLSDESAAGVGSHVERSRRGLIAISVGLAGSAVAIGGSIGFVGLIGPHLARQLVGPSASRLLPTAALCGSLIVVLADLVARTAFLPYDVPVGVFTSAVGAPFFLYLLYRNRRTGR</sequence>
<dbReference type="PANTHER" id="PTHR30472:SF24">
    <property type="entry name" value="FERRIC ENTEROBACTIN TRANSPORT SYSTEM PERMEASE PROTEIN FEPG"/>
    <property type="match status" value="1"/>
</dbReference>
<keyword evidence="4" id="KW-1003">Cell membrane</keyword>
<evidence type="ECO:0000256" key="8">
    <source>
        <dbReference type="SAM" id="Phobius"/>
    </source>
</evidence>
<feature type="transmembrane region" description="Helical" evidence="8">
    <location>
        <begin position="194"/>
        <end position="213"/>
    </location>
</feature>
<evidence type="ECO:0000256" key="1">
    <source>
        <dbReference type="ARBA" id="ARBA00004651"/>
    </source>
</evidence>
<evidence type="ECO:0000313" key="10">
    <source>
        <dbReference type="Proteomes" id="UP000234789"/>
    </source>
</evidence>
<dbReference type="GO" id="GO:0022857">
    <property type="term" value="F:transmembrane transporter activity"/>
    <property type="evidence" value="ECO:0007669"/>
    <property type="project" value="InterPro"/>
</dbReference>
<feature type="transmembrane region" description="Helical" evidence="8">
    <location>
        <begin position="96"/>
        <end position="113"/>
    </location>
</feature>
<organism evidence="9 10">
    <name type="scientific">Paenibacillus pasadenensis</name>
    <dbReference type="NCBI Taxonomy" id="217090"/>
    <lineage>
        <taxon>Bacteria</taxon>
        <taxon>Bacillati</taxon>
        <taxon>Bacillota</taxon>
        <taxon>Bacilli</taxon>
        <taxon>Bacillales</taxon>
        <taxon>Paenibacillaceae</taxon>
        <taxon>Paenibacillus</taxon>
    </lineage>
</organism>
<keyword evidence="6 8" id="KW-1133">Transmembrane helix</keyword>